<dbReference type="Proteomes" id="UP000657918">
    <property type="component" value="Unassembled WGS sequence"/>
</dbReference>
<dbReference type="OrthoDB" id="842663at2759"/>
<evidence type="ECO:0000256" key="1">
    <source>
        <dbReference type="SAM" id="Coils"/>
    </source>
</evidence>
<reference evidence="2 3" key="1">
    <citation type="submission" date="2020-10" db="EMBL/GenBank/DDBJ databases">
        <title>Plant Genome Project.</title>
        <authorList>
            <person name="Zhang R.-G."/>
        </authorList>
    </citation>
    <scope>NUCLEOTIDE SEQUENCE [LARGE SCALE GENOMIC DNA]</scope>
    <source>
        <strain evidence="2">FAFU-HL-1</strain>
        <tissue evidence="2">Leaf</tissue>
    </source>
</reference>
<organism evidence="2 3">
    <name type="scientific">Salix dunnii</name>
    <dbReference type="NCBI Taxonomy" id="1413687"/>
    <lineage>
        <taxon>Eukaryota</taxon>
        <taxon>Viridiplantae</taxon>
        <taxon>Streptophyta</taxon>
        <taxon>Embryophyta</taxon>
        <taxon>Tracheophyta</taxon>
        <taxon>Spermatophyta</taxon>
        <taxon>Magnoliopsida</taxon>
        <taxon>eudicotyledons</taxon>
        <taxon>Gunneridae</taxon>
        <taxon>Pentapetalae</taxon>
        <taxon>rosids</taxon>
        <taxon>fabids</taxon>
        <taxon>Malpighiales</taxon>
        <taxon>Salicaceae</taxon>
        <taxon>Saliceae</taxon>
        <taxon>Salix</taxon>
    </lineage>
</organism>
<proteinExistence type="predicted"/>
<sequence>MSRKAFPEISKDADVWERLSWIELIIIEFHYFIFRGGGASQDQRVKKRKNREYEKCAKKMKMIGEENEKIEKENDFMLQMLQKIQAVIKQLKADYDSQNKIITEHESRVGALLQAPLVQNLLIISGIDIEARSDQLELAQGVMFSPNVNLDARVPSEDELKHRLEILSKEIEVLCKVMTA</sequence>
<evidence type="ECO:0000313" key="3">
    <source>
        <dbReference type="Proteomes" id="UP000657918"/>
    </source>
</evidence>
<dbReference type="EMBL" id="JADGMS010000003">
    <property type="protein sequence ID" value="KAF9686030.1"/>
    <property type="molecule type" value="Genomic_DNA"/>
</dbReference>
<feature type="coiled-coil region" evidence="1">
    <location>
        <begin position="53"/>
        <end position="108"/>
    </location>
</feature>
<keyword evidence="3" id="KW-1185">Reference proteome</keyword>
<accession>A0A835N4C6</accession>
<name>A0A835N4C6_9ROSI</name>
<protein>
    <submittedName>
        <fullName evidence="2">Uncharacterized protein</fullName>
    </submittedName>
</protein>
<comment type="caution">
    <text evidence="2">The sequence shown here is derived from an EMBL/GenBank/DDBJ whole genome shotgun (WGS) entry which is preliminary data.</text>
</comment>
<dbReference type="AlphaFoldDB" id="A0A835N4C6"/>
<keyword evidence="1" id="KW-0175">Coiled coil</keyword>
<gene>
    <name evidence="2" type="ORF">SADUNF_Sadunf03G0116000</name>
</gene>
<evidence type="ECO:0000313" key="2">
    <source>
        <dbReference type="EMBL" id="KAF9686030.1"/>
    </source>
</evidence>